<dbReference type="GO" id="GO:0016740">
    <property type="term" value="F:transferase activity"/>
    <property type="evidence" value="ECO:0007669"/>
    <property type="project" value="UniProtKB-KW"/>
</dbReference>
<dbReference type="AlphaFoldDB" id="A0A6P1N9B1"/>
<feature type="transmembrane region" description="Helical" evidence="6">
    <location>
        <begin position="12"/>
        <end position="31"/>
    </location>
</feature>
<evidence type="ECO:0000256" key="6">
    <source>
        <dbReference type="SAM" id="Phobius"/>
    </source>
</evidence>
<evidence type="ECO:0000256" key="1">
    <source>
        <dbReference type="ARBA" id="ARBA00004651"/>
    </source>
</evidence>
<comment type="subcellular location">
    <subcellularLocation>
        <location evidence="1">Cell membrane</location>
        <topology evidence="1">Multi-pass membrane protein</topology>
    </subcellularLocation>
</comment>
<protein>
    <submittedName>
        <fullName evidence="8">Sulfatase-like hydrolase/transferase</fullName>
    </submittedName>
</protein>
<dbReference type="KEGG" id="bomb:GT348_01480"/>
<dbReference type="InterPro" id="IPR000917">
    <property type="entry name" value="Sulfatase_N"/>
</dbReference>
<dbReference type="InterPro" id="IPR050448">
    <property type="entry name" value="OpgB/LTA_synthase_biosynth"/>
</dbReference>
<organism evidence="8 9">
    <name type="scientific">Aristophania vespae</name>
    <dbReference type="NCBI Taxonomy" id="2697033"/>
    <lineage>
        <taxon>Bacteria</taxon>
        <taxon>Pseudomonadati</taxon>
        <taxon>Pseudomonadota</taxon>
        <taxon>Alphaproteobacteria</taxon>
        <taxon>Acetobacterales</taxon>
        <taxon>Acetobacteraceae</taxon>
        <taxon>Aristophania</taxon>
    </lineage>
</organism>
<keyword evidence="8" id="KW-0378">Hydrolase</keyword>
<dbReference type="Proteomes" id="UP000463975">
    <property type="component" value="Chromosome"/>
</dbReference>
<dbReference type="PANTHER" id="PTHR47371">
    <property type="entry name" value="LIPOTEICHOIC ACID SYNTHASE"/>
    <property type="match status" value="1"/>
</dbReference>
<dbReference type="GO" id="GO:0005886">
    <property type="term" value="C:plasma membrane"/>
    <property type="evidence" value="ECO:0007669"/>
    <property type="project" value="UniProtKB-SubCell"/>
</dbReference>
<dbReference type="EMBL" id="CP047652">
    <property type="protein sequence ID" value="QHI95135.1"/>
    <property type="molecule type" value="Genomic_DNA"/>
</dbReference>
<evidence type="ECO:0000256" key="2">
    <source>
        <dbReference type="ARBA" id="ARBA00022475"/>
    </source>
</evidence>
<feature type="transmembrane region" description="Helical" evidence="6">
    <location>
        <begin position="51"/>
        <end position="80"/>
    </location>
</feature>
<evidence type="ECO:0000256" key="5">
    <source>
        <dbReference type="ARBA" id="ARBA00023136"/>
    </source>
</evidence>
<dbReference type="PANTHER" id="PTHR47371:SF3">
    <property type="entry name" value="PHOSPHOGLYCEROL TRANSFERASE I"/>
    <property type="match status" value="1"/>
</dbReference>
<evidence type="ECO:0000313" key="9">
    <source>
        <dbReference type="Proteomes" id="UP000463975"/>
    </source>
</evidence>
<keyword evidence="8" id="KW-0808">Transferase</keyword>
<keyword evidence="4 6" id="KW-1133">Transmembrane helix</keyword>
<accession>A0A6P1N9B1</accession>
<evidence type="ECO:0000256" key="3">
    <source>
        <dbReference type="ARBA" id="ARBA00022692"/>
    </source>
</evidence>
<sequence length="491" mass="54717">MLLQSISHDKLALLILVIGALILGEIIDFFAKPRLGFRSIRKLALRFLPLLLLSSLLLVMTGSVSVALLLTGALLLVLVIGSNLKLRLLNEPLVFTDLTLLAAFVKHPRFYLQAIPVFVRWLSLSALVLLILMLIWASNGQIIIRIEGAVLAILSAVSLKLILEAQSDPGLFPPDLWADMQRDGLLPTLLLYVRRWKNLPPLSARPLPQIGLEAVGQAPDIVIIVQCESFAEPSVLNPQWETLPTLARARDEAIQWGELHPSGFGAYTMRSEYGVLCGDENEALSYRLFDPFLTAAQTPSHGLANQLSLLYEKRLFLHPYDLNFYNRRELMPQLGFTSLIGGEAFTEQDKIGDYVSDASLAHYLLQTVQKHDRFLAYCVTIENHGPWKDGRLGLVKGSDAWREHAQHSDEMLSNLCDGLKASGKDALLVFFGDHRPALGPLPPQPHVSRTTPYVMLRFNEGKSVKLPSSQENVPLTMAELHHTIIRTIMNK</sequence>
<reference evidence="8 9" key="1">
    <citation type="submission" date="2020-01" db="EMBL/GenBank/DDBJ databases">
        <title>Genome sequencing of strain KACC 21507.</title>
        <authorList>
            <person name="Heo J."/>
            <person name="Kim S.-J."/>
            <person name="Kim J.-S."/>
            <person name="Hong S.-B."/>
            <person name="Kwon S.-W."/>
        </authorList>
    </citation>
    <scope>NUCLEOTIDE SEQUENCE [LARGE SCALE GENOMIC DNA]</scope>
    <source>
        <strain evidence="8 9">KACC 21507</strain>
    </source>
</reference>
<evidence type="ECO:0000259" key="7">
    <source>
        <dbReference type="Pfam" id="PF00884"/>
    </source>
</evidence>
<keyword evidence="2" id="KW-1003">Cell membrane</keyword>
<evidence type="ECO:0000313" key="8">
    <source>
        <dbReference type="EMBL" id="QHI95135.1"/>
    </source>
</evidence>
<keyword evidence="9" id="KW-1185">Reference proteome</keyword>
<dbReference type="Gene3D" id="3.40.720.10">
    <property type="entry name" value="Alkaline Phosphatase, subunit A"/>
    <property type="match status" value="1"/>
</dbReference>
<dbReference type="Pfam" id="PF00884">
    <property type="entry name" value="Sulfatase"/>
    <property type="match status" value="1"/>
</dbReference>
<keyword evidence="5 6" id="KW-0472">Membrane</keyword>
<feature type="domain" description="Sulfatase N-terminal" evidence="7">
    <location>
        <begin position="222"/>
        <end position="475"/>
    </location>
</feature>
<dbReference type="RefSeq" id="WP_160618213.1">
    <property type="nucleotide sequence ID" value="NZ_CP047652.1"/>
</dbReference>
<dbReference type="CDD" id="cd16015">
    <property type="entry name" value="LTA_synthase"/>
    <property type="match status" value="1"/>
</dbReference>
<feature type="transmembrane region" description="Helical" evidence="6">
    <location>
        <begin position="117"/>
        <end position="136"/>
    </location>
</feature>
<evidence type="ECO:0000256" key="4">
    <source>
        <dbReference type="ARBA" id="ARBA00022989"/>
    </source>
</evidence>
<dbReference type="GO" id="GO:0016787">
    <property type="term" value="F:hydrolase activity"/>
    <property type="evidence" value="ECO:0007669"/>
    <property type="project" value="UniProtKB-KW"/>
</dbReference>
<dbReference type="InterPro" id="IPR017850">
    <property type="entry name" value="Alkaline_phosphatase_core_sf"/>
</dbReference>
<dbReference type="SUPFAM" id="SSF53649">
    <property type="entry name" value="Alkaline phosphatase-like"/>
    <property type="match status" value="1"/>
</dbReference>
<proteinExistence type="predicted"/>
<name>A0A6P1N9B1_9PROT</name>
<keyword evidence="3 6" id="KW-0812">Transmembrane</keyword>
<gene>
    <name evidence="8" type="ORF">GT348_01480</name>
</gene>